<dbReference type="CDD" id="cd06223">
    <property type="entry name" value="PRTases_typeI"/>
    <property type="match status" value="1"/>
</dbReference>
<dbReference type="InterPro" id="IPR000836">
    <property type="entry name" value="PRTase_dom"/>
</dbReference>
<dbReference type="Gene3D" id="3.30.1310.20">
    <property type="entry name" value="PRTase-like"/>
    <property type="match status" value="1"/>
</dbReference>
<accession>A0ABS3F022</accession>
<dbReference type="GO" id="GO:0016757">
    <property type="term" value="F:glycosyltransferase activity"/>
    <property type="evidence" value="ECO:0007669"/>
    <property type="project" value="UniProtKB-KW"/>
</dbReference>
<comment type="caution">
    <text evidence="2">The sequence shown here is derived from an EMBL/GenBank/DDBJ whole genome shotgun (WGS) entry which is preliminary data.</text>
</comment>
<dbReference type="Proteomes" id="UP000664163">
    <property type="component" value="Unassembled WGS sequence"/>
</dbReference>
<protein>
    <submittedName>
        <fullName evidence="2">Phosphoribosyltransferase</fullName>
    </submittedName>
</protein>
<dbReference type="SUPFAM" id="SSF53271">
    <property type="entry name" value="PRTase-like"/>
    <property type="match status" value="1"/>
</dbReference>
<dbReference type="RefSeq" id="WP_207072194.1">
    <property type="nucleotide sequence ID" value="NZ_JAFLND010000004.1"/>
</dbReference>
<keyword evidence="2" id="KW-0808">Transferase</keyword>
<dbReference type="InterPro" id="IPR029057">
    <property type="entry name" value="PRTase-like"/>
</dbReference>
<dbReference type="Gene3D" id="3.40.50.2020">
    <property type="match status" value="1"/>
</dbReference>
<evidence type="ECO:0000313" key="2">
    <source>
        <dbReference type="EMBL" id="MBO0331860.1"/>
    </source>
</evidence>
<proteinExistence type="predicted"/>
<reference evidence="2 3" key="1">
    <citation type="submission" date="2021-03" db="EMBL/GenBank/DDBJ databases">
        <title>Muricauda sp. CAU 1631 isolated from Incheon.</title>
        <authorList>
            <person name="Kim W."/>
        </authorList>
    </citation>
    <scope>NUCLEOTIDE SEQUENCE [LARGE SCALE GENOMIC DNA]</scope>
    <source>
        <strain evidence="2 3">CAU 1631</strain>
    </source>
</reference>
<evidence type="ECO:0000259" key="1">
    <source>
        <dbReference type="Pfam" id="PF00156"/>
    </source>
</evidence>
<keyword evidence="2" id="KW-0328">Glycosyltransferase</keyword>
<dbReference type="EMBL" id="JAFLND010000004">
    <property type="protein sequence ID" value="MBO0331860.1"/>
    <property type="molecule type" value="Genomic_DNA"/>
</dbReference>
<keyword evidence="3" id="KW-1185">Reference proteome</keyword>
<evidence type="ECO:0000313" key="3">
    <source>
        <dbReference type="Proteomes" id="UP000664163"/>
    </source>
</evidence>
<sequence length="211" mass="23255">MFKDRIDAALQLAEKLKAFKGKDVVVLAIPKGGLPLGVIIAKTLNAPLDVVLSKKIGHPFNKEYAIGAVSLENMVINEHLDIPEKYIAEETQNIRKKLQKRYDLYHKGRPPIALQGKNIIIVDDGVATGNTLKVTAELVHGQHPKKTIVAIPVAPLGAIQNLEGSNFIDKVICLETPHNFRAVGQFYSNFEQVSEEEAIELLEELNGVPDH</sequence>
<name>A0ABS3F022_9FLAO</name>
<dbReference type="Pfam" id="PF00156">
    <property type="entry name" value="Pribosyltran"/>
    <property type="match status" value="1"/>
</dbReference>
<feature type="domain" description="Phosphoribosyltransferase" evidence="1">
    <location>
        <begin position="13"/>
        <end position="155"/>
    </location>
</feature>
<gene>
    <name evidence="2" type="ORF">J0X13_14980</name>
</gene>
<organism evidence="2 3">
    <name type="scientific">[Muricauda] lutisoli</name>
    <dbReference type="NCBI Taxonomy" id="2816035"/>
    <lineage>
        <taxon>Bacteria</taxon>
        <taxon>Pseudomonadati</taxon>
        <taxon>Bacteroidota</taxon>
        <taxon>Flavobacteriia</taxon>
        <taxon>Flavobacteriales</taxon>
        <taxon>Flavobacteriaceae</taxon>
        <taxon>Allomuricauda</taxon>
    </lineage>
</organism>